<keyword evidence="8" id="KW-1185">Reference proteome</keyword>
<dbReference type="PANTHER" id="PTHR30329:SF21">
    <property type="entry name" value="LIPOPROTEIN YIAD-RELATED"/>
    <property type="match status" value="1"/>
</dbReference>
<dbReference type="InterPro" id="IPR006664">
    <property type="entry name" value="OMP_bac"/>
</dbReference>
<dbReference type="InterPro" id="IPR006690">
    <property type="entry name" value="OMPA-like_CS"/>
</dbReference>
<sequence length="215" mass="22662">MGTLRKTALAAAGMLALSACTTNPYTGQQQASKAATYGAGAAAVCALVGAIESSKHARNAALGCGLAGAGVGAYMDVQEAKLKEQLQGTGVQVQREGDNLRLIMPGNITFQTDSYNLRSDFYPVLNSVGEVLAKYADTTLRVTGHTDSTGSRAYNQTLSERRAGSVADYLVTRNVTRSRMLVQGMGPDQPIADNGSDAGRAQNRRVELYILPKTI</sequence>
<dbReference type="PRINTS" id="PR01023">
    <property type="entry name" value="NAFLGMOTY"/>
</dbReference>
<evidence type="ECO:0000313" key="7">
    <source>
        <dbReference type="EMBL" id="TXS91019.1"/>
    </source>
</evidence>
<evidence type="ECO:0000256" key="1">
    <source>
        <dbReference type="ARBA" id="ARBA00004442"/>
    </source>
</evidence>
<dbReference type="GO" id="GO:0009279">
    <property type="term" value="C:cell outer membrane"/>
    <property type="evidence" value="ECO:0007669"/>
    <property type="project" value="UniProtKB-SubCell"/>
</dbReference>
<feature type="signal peptide" evidence="5">
    <location>
        <begin position="1"/>
        <end position="21"/>
    </location>
</feature>
<dbReference type="CDD" id="cd07185">
    <property type="entry name" value="OmpA_C-like"/>
    <property type="match status" value="1"/>
</dbReference>
<evidence type="ECO:0000256" key="2">
    <source>
        <dbReference type="ARBA" id="ARBA00023136"/>
    </source>
</evidence>
<dbReference type="PROSITE" id="PS51257">
    <property type="entry name" value="PROKAR_LIPOPROTEIN"/>
    <property type="match status" value="1"/>
</dbReference>
<dbReference type="AlphaFoldDB" id="A0A5C8ZTB3"/>
<evidence type="ECO:0000256" key="3">
    <source>
        <dbReference type="ARBA" id="ARBA00023237"/>
    </source>
</evidence>
<keyword evidence="2 4" id="KW-0472">Membrane</keyword>
<dbReference type="PRINTS" id="PR01021">
    <property type="entry name" value="OMPADOMAIN"/>
</dbReference>
<name>A0A5C8ZTB3_9GAMM</name>
<keyword evidence="5" id="KW-0732">Signal</keyword>
<evidence type="ECO:0000256" key="5">
    <source>
        <dbReference type="SAM" id="SignalP"/>
    </source>
</evidence>
<protein>
    <submittedName>
        <fullName evidence="7">OmpA family protein</fullName>
    </submittedName>
</protein>
<dbReference type="PROSITE" id="PS51123">
    <property type="entry name" value="OMPA_2"/>
    <property type="match status" value="1"/>
</dbReference>
<feature type="chain" id="PRO_5022884904" evidence="5">
    <location>
        <begin position="22"/>
        <end position="215"/>
    </location>
</feature>
<dbReference type="InterPro" id="IPR006665">
    <property type="entry name" value="OmpA-like"/>
</dbReference>
<comment type="caution">
    <text evidence="7">The sequence shown here is derived from an EMBL/GenBank/DDBJ whole genome shotgun (WGS) entry which is preliminary data.</text>
</comment>
<evidence type="ECO:0000256" key="4">
    <source>
        <dbReference type="PROSITE-ProRule" id="PRU00473"/>
    </source>
</evidence>
<evidence type="ECO:0000313" key="8">
    <source>
        <dbReference type="Proteomes" id="UP000321933"/>
    </source>
</evidence>
<dbReference type="InterPro" id="IPR050330">
    <property type="entry name" value="Bact_OuterMem_StrucFunc"/>
</dbReference>
<comment type="subcellular location">
    <subcellularLocation>
        <location evidence="1">Cell outer membrane</location>
    </subcellularLocation>
</comment>
<dbReference type="Gene3D" id="3.30.1330.60">
    <property type="entry name" value="OmpA-like domain"/>
    <property type="match status" value="1"/>
</dbReference>
<proteinExistence type="predicted"/>
<dbReference type="RefSeq" id="WP_148064675.1">
    <property type="nucleotide sequence ID" value="NZ_VRYZ01000005.1"/>
</dbReference>
<keyword evidence="3" id="KW-0998">Cell outer membrane</keyword>
<dbReference type="Proteomes" id="UP000321933">
    <property type="component" value="Unassembled WGS sequence"/>
</dbReference>
<dbReference type="EMBL" id="VRYZ01000005">
    <property type="protein sequence ID" value="TXS91019.1"/>
    <property type="molecule type" value="Genomic_DNA"/>
</dbReference>
<dbReference type="InterPro" id="IPR036737">
    <property type="entry name" value="OmpA-like_sf"/>
</dbReference>
<accession>A0A5C8ZTB3</accession>
<dbReference type="PANTHER" id="PTHR30329">
    <property type="entry name" value="STATOR ELEMENT OF FLAGELLAR MOTOR COMPLEX"/>
    <property type="match status" value="1"/>
</dbReference>
<gene>
    <name evidence="7" type="ORF">FVW59_12465</name>
</gene>
<dbReference type="PROSITE" id="PS01068">
    <property type="entry name" value="OMPA_1"/>
    <property type="match status" value="1"/>
</dbReference>
<reference evidence="7 8" key="1">
    <citation type="submission" date="2019-08" db="EMBL/GenBank/DDBJ databases">
        <title>Parahaliea maris sp. nov., isolated from the surface seawater.</title>
        <authorList>
            <person name="Liu Y."/>
        </authorList>
    </citation>
    <scope>NUCLEOTIDE SEQUENCE [LARGE SCALE GENOMIC DNA]</scope>
    <source>
        <strain evidence="7 8">S2-26</strain>
    </source>
</reference>
<evidence type="ECO:0000259" key="6">
    <source>
        <dbReference type="PROSITE" id="PS51123"/>
    </source>
</evidence>
<dbReference type="Pfam" id="PF00691">
    <property type="entry name" value="OmpA"/>
    <property type="match status" value="1"/>
</dbReference>
<feature type="domain" description="OmpA-like" evidence="6">
    <location>
        <begin position="97"/>
        <end position="214"/>
    </location>
</feature>
<dbReference type="SUPFAM" id="SSF103088">
    <property type="entry name" value="OmpA-like"/>
    <property type="match status" value="1"/>
</dbReference>
<dbReference type="OrthoDB" id="9782229at2"/>
<organism evidence="7 8">
    <name type="scientific">Parahaliea aestuarii</name>
    <dbReference type="NCBI Taxonomy" id="1852021"/>
    <lineage>
        <taxon>Bacteria</taxon>
        <taxon>Pseudomonadati</taxon>
        <taxon>Pseudomonadota</taxon>
        <taxon>Gammaproteobacteria</taxon>
        <taxon>Cellvibrionales</taxon>
        <taxon>Halieaceae</taxon>
        <taxon>Parahaliea</taxon>
    </lineage>
</organism>